<dbReference type="Proteomes" id="UP000001693">
    <property type="component" value="Chromosome"/>
</dbReference>
<dbReference type="InterPro" id="IPR013424">
    <property type="entry name" value="Ice-binding_C"/>
</dbReference>
<feature type="signal peptide" evidence="1">
    <location>
        <begin position="1"/>
        <end position="23"/>
    </location>
</feature>
<dbReference type="EMBL" id="CP001013">
    <property type="protein sequence ID" value="ACB33861.1"/>
    <property type="molecule type" value="Genomic_DNA"/>
</dbReference>
<dbReference type="NCBIfam" id="TIGR02595">
    <property type="entry name" value="PEP_CTERM"/>
    <property type="match status" value="1"/>
</dbReference>
<evidence type="ECO:0000256" key="1">
    <source>
        <dbReference type="SAM" id="SignalP"/>
    </source>
</evidence>
<gene>
    <name evidence="3" type="ordered locus">Lcho_1594</name>
</gene>
<protein>
    <recommendedName>
        <fullName evidence="2">Ice-binding protein C-terminal domain-containing protein</fullName>
    </recommendedName>
</protein>
<dbReference type="HOGENOM" id="CLU_1738261_0_0_4"/>
<dbReference type="AlphaFoldDB" id="B1XX80"/>
<evidence type="ECO:0000313" key="4">
    <source>
        <dbReference type="Proteomes" id="UP000001693"/>
    </source>
</evidence>
<name>B1XX80_LEPCP</name>
<keyword evidence="1" id="KW-0732">Signal</keyword>
<reference evidence="3 4" key="1">
    <citation type="submission" date="2008-03" db="EMBL/GenBank/DDBJ databases">
        <title>Complete sequence of Leptothrix cholodnii SP-6.</title>
        <authorList>
            <consortium name="US DOE Joint Genome Institute"/>
            <person name="Copeland A."/>
            <person name="Lucas S."/>
            <person name="Lapidus A."/>
            <person name="Glavina del Rio T."/>
            <person name="Dalin E."/>
            <person name="Tice H."/>
            <person name="Bruce D."/>
            <person name="Goodwin L."/>
            <person name="Pitluck S."/>
            <person name="Chertkov O."/>
            <person name="Brettin T."/>
            <person name="Detter J.C."/>
            <person name="Han C."/>
            <person name="Kuske C.R."/>
            <person name="Schmutz J."/>
            <person name="Larimer F."/>
            <person name="Land M."/>
            <person name="Hauser L."/>
            <person name="Kyrpides N."/>
            <person name="Lykidis A."/>
            <person name="Emerson D."/>
            <person name="Richardson P."/>
        </authorList>
    </citation>
    <scope>NUCLEOTIDE SEQUENCE [LARGE SCALE GENOMIC DNA]</scope>
    <source>
        <strain evidence="4">ATCC 51168 / LMG 8142 / SP-6</strain>
    </source>
</reference>
<keyword evidence="4" id="KW-1185">Reference proteome</keyword>
<feature type="domain" description="Ice-binding protein C-terminal" evidence="2">
    <location>
        <begin position="147"/>
        <end position="171"/>
    </location>
</feature>
<organism evidence="3 4">
    <name type="scientific">Leptothrix cholodnii (strain ATCC 51168 / LMG 8142 / SP-6)</name>
    <name type="common">Leptothrix discophora (strain SP-6)</name>
    <dbReference type="NCBI Taxonomy" id="395495"/>
    <lineage>
        <taxon>Bacteria</taxon>
        <taxon>Pseudomonadati</taxon>
        <taxon>Pseudomonadota</taxon>
        <taxon>Betaproteobacteria</taxon>
        <taxon>Burkholderiales</taxon>
        <taxon>Sphaerotilaceae</taxon>
        <taxon>Leptothrix</taxon>
    </lineage>
</organism>
<proteinExistence type="predicted"/>
<evidence type="ECO:0000259" key="2">
    <source>
        <dbReference type="Pfam" id="PF07589"/>
    </source>
</evidence>
<dbReference type="KEGG" id="lch:Lcho_1594"/>
<dbReference type="RefSeq" id="WP_012346622.1">
    <property type="nucleotide sequence ID" value="NC_010524.1"/>
</dbReference>
<evidence type="ECO:0000313" key="3">
    <source>
        <dbReference type="EMBL" id="ACB33861.1"/>
    </source>
</evidence>
<accession>B1XX80</accession>
<dbReference type="Pfam" id="PF07589">
    <property type="entry name" value="PEP-CTERM"/>
    <property type="match status" value="1"/>
</dbReference>
<feature type="chain" id="PRO_5002772838" description="Ice-binding protein C-terminal domain-containing protein" evidence="1">
    <location>
        <begin position="24"/>
        <end position="182"/>
    </location>
</feature>
<dbReference type="STRING" id="395495.Lcho_1594"/>
<sequence precursor="true">MNLKTLGAAALLACFGTLGTAQAASYTGDYVLSFGGTTFAQFSITTDGLANADGFETITDLWGTVGGTSITGLLAPGNTGGNDNLFRLDGTHLTFGGVSFIAGSDGVSLDALNWNLFYSSNSRSYVLSAEDSSFFSRGQLSVSPVSPVPEPESYAMLLAGLGALGFVSMRRQSQRQVHDDAI</sequence>